<dbReference type="Pfam" id="PF00078">
    <property type="entry name" value="RVT_1"/>
    <property type="match status" value="1"/>
</dbReference>
<name>A0AAE0Q9R8_9TELE</name>
<dbReference type="FunFam" id="3.80.10.10:FF:000100">
    <property type="entry name" value="Si:dkey-11n14.1"/>
    <property type="match status" value="1"/>
</dbReference>
<proteinExistence type="predicted"/>
<dbReference type="Gene3D" id="3.80.10.10">
    <property type="entry name" value="Ribonuclease Inhibitor"/>
    <property type="match status" value="1"/>
</dbReference>
<dbReference type="GO" id="GO:0005524">
    <property type="term" value="F:ATP binding"/>
    <property type="evidence" value="ECO:0007669"/>
    <property type="project" value="UniProtKB-KW"/>
</dbReference>
<dbReference type="InterPro" id="IPR001611">
    <property type="entry name" value="Leu-rich_rpt"/>
</dbReference>
<evidence type="ECO:0000256" key="1">
    <source>
        <dbReference type="ARBA" id="ARBA00004496"/>
    </source>
</evidence>
<evidence type="ECO:0000256" key="2">
    <source>
        <dbReference type="ARBA" id="ARBA00022490"/>
    </source>
</evidence>
<dbReference type="FunFam" id="3.40.50.300:FF:000210">
    <property type="entry name" value="Si:dkey-16p6.1"/>
    <property type="match status" value="1"/>
</dbReference>
<keyword evidence="6" id="KW-0067">ATP-binding</keyword>
<reference evidence="10" key="1">
    <citation type="submission" date="2023-06" db="EMBL/GenBank/DDBJ databases">
        <title>Male Hemibagrus guttatus genome.</title>
        <authorList>
            <person name="Bian C."/>
        </authorList>
    </citation>
    <scope>NUCLEOTIDE SEQUENCE</scope>
    <source>
        <strain evidence="10">Male_cb2023</strain>
        <tissue evidence="10">Muscle</tissue>
    </source>
</reference>
<organism evidence="10 11">
    <name type="scientific">Hemibagrus guttatus</name>
    <dbReference type="NCBI Taxonomy" id="175788"/>
    <lineage>
        <taxon>Eukaryota</taxon>
        <taxon>Metazoa</taxon>
        <taxon>Chordata</taxon>
        <taxon>Craniata</taxon>
        <taxon>Vertebrata</taxon>
        <taxon>Euteleostomi</taxon>
        <taxon>Actinopterygii</taxon>
        <taxon>Neopterygii</taxon>
        <taxon>Teleostei</taxon>
        <taxon>Ostariophysi</taxon>
        <taxon>Siluriformes</taxon>
        <taxon>Bagridae</taxon>
        <taxon>Hemibagrus</taxon>
    </lineage>
</organism>
<dbReference type="InterPro" id="IPR041267">
    <property type="entry name" value="NLRP_HD2"/>
</dbReference>
<dbReference type="Pfam" id="PF14484">
    <property type="entry name" value="FISNA"/>
    <property type="match status" value="1"/>
</dbReference>
<dbReference type="InterPro" id="IPR032675">
    <property type="entry name" value="LRR_dom_sf"/>
</dbReference>
<dbReference type="InterPro" id="IPR051261">
    <property type="entry name" value="NLR"/>
</dbReference>
<dbReference type="Pfam" id="PF05729">
    <property type="entry name" value="NACHT"/>
    <property type="match status" value="1"/>
</dbReference>
<dbReference type="InterPro" id="IPR000477">
    <property type="entry name" value="RT_dom"/>
</dbReference>
<dbReference type="Pfam" id="PF17779">
    <property type="entry name" value="WHD_NOD2"/>
    <property type="match status" value="1"/>
</dbReference>
<dbReference type="GO" id="GO:0005737">
    <property type="term" value="C:cytoplasm"/>
    <property type="evidence" value="ECO:0007669"/>
    <property type="project" value="UniProtKB-SubCell"/>
</dbReference>
<gene>
    <name evidence="10" type="ORF">QTP70_000861</name>
</gene>
<evidence type="ECO:0000256" key="6">
    <source>
        <dbReference type="ARBA" id="ARBA00022840"/>
    </source>
</evidence>
<dbReference type="PROSITE" id="PS50878">
    <property type="entry name" value="RT_POL"/>
    <property type="match status" value="1"/>
</dbReference>
<evidence type="ECO:0000313" key="11">
    <source>
        <dbReference type="Proteomes" id="UP001274896"/>
    </source>
</evidence>
<dbReference type="Proteomes" id="UP001274896">
    <property type="component" value="Unassembled WGS sequence"/>
</dbReference>
<dbReference type="PROSITE" id="PS50837">
    <property type="entry name" value="NACHT"/>
    <property type="match status" value="1"/>
</dbReference>
<keyword evidence="3" id="KW-0433">Leucine-rich repeat</keyword>
<dbReference type="EMBL" id="JAUCMX010000019">
    <property type="protein sequence ID" value="KAK3516004.1"/>
    <property type="molecule type" value="Genomic_DNA"/>
</dbReference>
<feature type="compositionally biased region" description="Basic and acidic residues" evidence="7">
    <location>
        <begin position="397"/>
        <end position="406"/>
    </location>
</feature>
<keyword evidence="4" id="KW-0677">Repeat</keyword>
<comment type="caution">
    <text evidence="10">The sequence shown here is derived from an EMBL/GenBank/DDBJ whole genome shotgun (WGS) entry which is preliminary data.</text>
</comment>
<dbReference type="InterPro" id="IPR027417">
    <property type="entry name" value="P-loop_NTPase"/>
</dbReference>
<dbReference type="PANTHER" id="PTHR24106">
    <property type="entry name" value="NACHT, LRR AND CARD DOMAINS-CONTAINING"/>
    <property type="match status" value="1"/>
</dbReference>
<feature type="region of interest" description="Disordered" evidence="7">
    <location>
        <begin position="1275"/>
        <end position="1303"/>
    </location>
</feature>
<evidence type="ECO:0000256" key="7">
    <source>
        <dbReference type="SAM" id="MobiDB-lite"/>
    </source>
</evidence>
<dbReference type="Gene3D" id="3.40.50.300">
    <property type="entry name" value="P-loop containing nucleotide triphosphate hydrolases"/>
    <property type="match status" value="1"/>
</dbReference>
<feature type="compositionally biased region" description="Basic and acidic residues" evidence="7">
    <location>
        <begin position="429"/>
        <end position="439"/>
    </location>
</feature>
<keyword evidence="5" id="KW-0547">Nucleotide-binding</keyword>
<dbReference type="InterPro" id="IPR041075">
    <property type="entry name" value="NOD1/2_WH"/>
</dbReference>
<dbReference type="PROSITE" id="PS51450">
    <property type="entry name" value="LRR"/>
    <property type="match status" value="2"/>
</dbReference>
<dbReference type="Pfam" id="PF13516">
    <property type="entry name" value="LRR_6"/>
    <property type="match status" value="3"/>
</dbReference>
<evidence type="ECO:0000256" key="3">
    <source>
        <dbReference type="ARBA" id="ARBA00022614"/>
    </source>
</evidence>
<feature type="region of interest" description="Disordered" evidence="7">
    <location>
        <begin position="387"/>
        <end position="451"/>
    </location>
</feature>
<accession>A0AAE0Q9R8</accession>
<comment type="subcellular location">
    <subcellularLocation>
        <location evidence="1">Cytoplasm</location>
    </subcellularLocation>
</comment>
<feature type="region of interest" description="Disordered" evidence="7">
    <location>
        <begin position="1315"/>
        <end position="1352"/>
    </location>
</feature>
<dbReference type="Pfam" id="PF17776">
    <property type="entry name" value="NLRC4_HD2"/>
    <property type="match status" value="1"/>
</dbReference>
<protein>
    <recommendedName>
        <fullName evidence="12">NACHT domain-containing protein</fullName>
    </recommendedName>
</protein>
<evidence type="ECO:0000313" key="10">
    <source>
        <dbReference type="EMBL" id="KAK3516004.1"/>
    </source>
</evidence>
<keyword evidence="2" id="KW-0963">Cytoplasm</keyword>
<dbReference type="InterPro" id="IPR007111">
    <property type="entry name" value="NACHT_NTPase"/>
</dbReference>
<evidence type="ECO:0008006" key="12">
    <source>
        <dbReference type="Google" id="ProtNLM"/>
    </source>
</evidence>
<sequence>MAVVVNPGLDRSGSVEARVNNDPEIGLLLVEEVEEDGEYTDRERRGKETRWKGSKARSIGAGFKLFYYGVDSKRNGVGVVLKEEFVRNGKERNLEGQTLVHFAKRMDMAVVNTYFQKSEEHRLTYKSGDLEKAYDRVPREELWYCMRKSGVAEKYVRVVQDMYERSRTVVRCAVGQTEEFKVEVGLHQGSALSPFLFAIVMDQLSEEVRQESPWTMMFADECVNEREGSGTVRLQGEEVKKVQEFKYLGLTVQSYGECGKEVKKRVQAGWNGWRKVWGVLCDRKISARIKGKVYRTVVRPAMLYGLETVSLRKRQESELEVAELKMLRFSLGVTRLDRIRNEYIRGTAHVGRLGDKVREARLRWFGYVQRRESEYIGRRMLDMELPGRRQRGRPKRRMMEGKRSDSPEPSCVSMKSDQSMDRPLNFRDSSTDVRCESSNRTRVRTKSGPNKRTETCLKRWSRYTFKRTLEQFVCESLGSVYQPKLKSKLREKCKRINEGISQHGSSALLNEIYTELYITEGWSGGINNEHEVRQIETASRRPATQETPIKCNDLFKDKSIRSVLTKGVAGIGKTVSVQKFILDWTEGKANQDVFFMFPLPFRELNLMKQQNLSLMKLLHHFFPEMKKLELIDCDSYKVVLIFDGLDECRLPLNFQKNERLCDVTESVSVDVLLTNLIKRNLLPSALLWITSRPGAANQIPPECVDQVTEVRGFSDPQKEEYFRKRISDQRLANKIIRHMKSSRSLYIMCHIPVFCWISATVLERMLGEAESGEIPKTLTQMFTHFLIFQIKHKDRKYHQKCDPDPQQTRESVLALGKLAFQQLEKGNLIFYEEDLRESGIDEREVSVYSGVCTQIFREEFGLHLGKVFSFVHLSVQEFLAALYAFLSFISRNVTEQQTTDLSDLFRKSNMSDFLRSAVDKALQSENGHLDLFLRFLLGLSLESNQILLRRLMPQTGSSSHSKQETVQYIKEQIRENPSPEKSINLFHCLNELNDHSLVQEVQNYLKSGSYFCLRGTKLSPAQWSALVFVLLNSEQELDEFNLSKYDQSEECLLRLLPVVKASRKAALCECKLTEETCRALSSVLTSNSSSLRELDLSGNKLRDSGVKLLSAGLKNPHCTLEILRLRDCNLTEESCRALSSVLTNSSSLRELNLSDNKLQDSGVKLLSAGLNNPQCTLQILSLFQCNLTEESCRVLSSVLSSNSFSLRELDLRYNELQDSGMKLLSDGLKNPHCTLEILRHFLQLFRRDPEAFPGQPRDIVSPACPVSSPGPLLGGACPEHLSRETSRRHPKQMPEPPQLPPLNVEEQRLYSELLPGDRAPYPISKGAPRHPTEEAHFGRLYPGSYPFGHDHR</sequence>
<feature type="domain" description="Reverse transcriptase" evidence="9">
    <location>
        <begin position="1"/>
        <end position="369"/>
    </location>
</feature>
<keyword evidence="11" id="KW-1185">Reference proteome</keyword>
<evidence type="ECO:0000259" key="8">
    <source>
        <dbReference type="PROSITE" id="PS50837"/>
    </source>
</evidence>
<dbReference type="InterPro" id="IPR029495">
    <property type="entry name" value="NACHT-assoc"/>
</dbReference>
<dbReference type="SMART" id="SM00368">
    <property type="entry name" value="LRR_RI"/>
    <property type="match status" value="5"/>
</dbReference>
<evidence type="ECO:0000259" key="9">
    <source>
        <dbReference type="PROSITE" id="PS50878"/>
    </source>
</evidence>
<evidence type="ECO:0000256" key="4">
    <source>
        <dbReference type="ARBA" id="ARBA00022737"/>
    </source>
</evidence>
<dbReference type="SUPFAM" id="SSF52047">
    <property type="entry name" value="RNI-like"/>
    <property type="match status" value="1"/>
</dbReference>
<feature type="domain" description="NACHT" evidence="8">
    <location>
        <begin position="561"/>
        <end position="695"/>
    </location>
</feature>
<evidence type="ECO:0000256" key="5">
    <source>
        <dbReference type="ARBA" id="ARBA00022741"/>
    </source>
</evidence>
<dbReference type="SMART" id="SM01288">
    <property type="entry name" value="FISNA"/>
    <property type="match status" value="1"/>
</dbReference>